<evidence type="ECO:0000313" key="12">
    <source>
        <dbReference type="Proteomes" id="UP000317315"/>
    </source>
</evidence>
<keyword evidence="12" id="KW-1185">Reference proteome</keyword>
<evidence type="ECO:0000256" key="5">
    <source>
        <dbReference type="ARBA" id="ARBA00022842"/>
    </source>
</evidence>
<dbReference type="GO" id="GO:0046872">
    <property type="term" value="F:metal ion binding"/>
    <property type="evidence" value="ECO:0007669"/>
    <property type="project" value="UniProtKB-UniRule"/>
</dbReference>
<dbReference type="EC" id="3.1.-.-" evidence="10"/>
<dbReference type="GO" id="GO:0016787">
    <property type="term" value="F:hydrolase activity"/>
    <property type="evidence" value="ECO:0007669"/>
    <property type="project" value="UniProtKB-KW"/>
</dbReference>
<evidence type="ECO:0000256" key="4">
    <source>
        <dbReference type="ARBA" id="ARBA00022801"/>
    </source>
</evidence>
<name>A0A521DHV6_9BACT</name>
<feature type="binding site" evidence="10">
    <location>
        <position position="232"/>
    </location>
    <ligand>
        <name>Mn(2+)</name>
        <dbReference type="ChEBI" id="CHEBI:29035"/>
    </ligand>
</feature>
<dbReference type="GO" id="GO:0051607">
    <property type="term" value="P:defense response to virus"/>
    <property type="evidence" value="ECO:0007669"/>
    <property type="project" value="UniProtKB-UniRule"/>
</dbReference>
<dbReference type="AlphaFoldDB" id="A0A521DHV6"/>
<gene>
    <name evidence="10" type="primary">cas1</name>
    <name evidence="11" type="ORF">SAMN06269117_12115</name>
</gene>
<dbReference type="Gene3D" id="1.20.120.920">
    <property type="entry name" value="CRISPR-associated endonuclease Cas1, C-terminal domain"/>
    <property type="match status" value="1"/>
</dbReference>
<dbReference type="Pfam" id="PF01867">
    <property type="entry name" value="Cas_Cas1"/>
    <property type="match status" value="1"/>
</dbReference>
<keyword evidence="6 10" id="KW-0051">Antiviral defense</keyword>
<dbReference type="EMBL" id="FXTM01000021">
    <property type="protein sequence ID" value="SMO71289.1"/>
    <property type="molecule type" value="Genomic_DNA"/>
</dbReference>
<dbReference type="GO" id="GO:0003677">
    <property type="term" value="F:DNA binding"/>
    <property type="evidence" value="ECO:0007669"/>
    <property type="project" value="UniProtKB-KW"/>
</dbReference>
<protein>
    <recommendedName>
        <fullName evidence="10">CRISPR-associated endonuclease Cas1</fullName>
        <ecNumber evidence="10">3.1.-.-</ecNumber>
    </recommendedName>
</protein>
<comment type="similarity">
    <text evidence="10">Belongs to the CRISPR-associated endonuclease Cas1 family.</text>
</comment>
<dbReference type="InterPro" id="IPR002729">
    <property type="entry name" value="CRISPR-assoc_Cas1"/>
</dbReference>
<evidence type="ECO:0000256" key="8">
    <source>
        <dbReference type="ARBA" id="ARBA00023211"/>
    </source>
</evidence>
<keyword evidence="3 10" id="KW-0255">Endonuclease</keyword>
<feature type="binding site" evidence="10">
    <location>
        <position position="247"/>
    </location>
    <ligand>
        <name>Mn(2+)</name>
        <dbReference type="ChEBI" id="CHEBI:29035"/>
    </ligand>
</feature>
<evidence type="ECO:0000256" key="1">
    <source>
        <dbReference type="ARBA" id="ARBA00022722"/>
    </source>
</evidence>
<keyword evidence="5 10" id="KW-0460">Magnesium</keyword>
<proteinExistence type="inferred from homology"/>
<evidence type="ECO:0000256" key="10">
    <source>
        <dbReference type="HAMAP-Rule" id="MF_01470"/>
    </source>
</evidence>
<organism evidence="11 12">
    <name type="scientific">Balnearium lithotrophicum</name>
    <dbReference type="NCBI Taxonomy" id="223788"/>
    <lineage>
        <taxon>Bacteria</taxon>
        <taxon>Pseudomonadati</taxon>
        <taxon>Aquificota</taxon>
        <taxon>Aquificia</taxon>
        <taxon>Desulfurobacteriales</taxon>
        <taxon>Desulfurobacteriaceae</taxon>
        <taxon>Balnearium</taxon>
    </lineage>
</organism>
<dbReference type="PANTHER" id="PTHR34353">
    <property type="entry name" value="CRISPR-ASSOCIATED ENDONUCLEASE CAS1 1"/>
    <property type="match status" value="1"/>
</dbReference>
<dbReference type="InterPro" id="IPR042206">
    <property type="entry name" value="CRISPR-assoc_Cas1_C"/>
</dbReference>
<comment type="cofactor">
    <cofactor evidence="10">
        <name>Mg(2+)</name>
        <dbReference type="ChEBI" id="CHEBI:18420"/>
    </cofactor>
    <cofactor evidence="10">
        <name>Mn(2+)</name>
        <dbReference type="ChEBI" id="CHEBI:29035"/>
    </cofactor>
</comment>
<dbReference type="NCBIfam" id="TIGR00287">
    <property type="entry name" value="cas1"/>
    <property type="match status" value="1"/>
</dbReference>
<dbReference type="HAMAP" id="MF_01470">
    <property type="entry name" value="Cas1"/>
    <property type="match status" value="1"/>
</dbReference>
<dbReference type="PANTHER" id="PTHR34353:SF2">
    <property type="entry name" value="CRISPR-ASSOCIATED ENDONUCLEASE CAS1 1"/>
    <property type="match status" value="1"/>
</dbReference>
<dbReference type="InterPro" id="IPR042211">
    <property type="entry name" value="CRISPR-assoc_Cas1_N"/>
</dbReference>
<sequence>MKGFLFVTTPGARVSKKNNELIVEIKNEKKRIPIGVINHVFLIGSVNITASAIKFLSSRGRFLFLLNKFGKVISIVYPELLGSDNSTRAAQYFIFSREDQYFIFSREEKKLEITKELLKRKVFYSYDVIRNIFSSRKLKSEGLEDWRESILSMIDSGNDNQAMLGIDGQISKFLYSKFSSFNESPFYFDRREYYPPKDPVNALLSLSFSIFYSLMFPILISKGFDPYLGFFHIKRGKHGALCSDVMEIARPKIIEFVFNTINDEFLEISDFVQSSSGVFLKKDALKSFLKLYSDVIIYERSDLTLAPVLDFVNWLRDYLKNEVSNYL</sequence>
<dbReference type="Proteomes" id="UP000317315">
    <property type="component" value="Unassembled WGS sequence"/>
</dbReference>
<keyword evidence="2 10" id="KW-0479">Metal-binding</keyword>
<evidence type="ECO:0000256" key="7">
    <source>
        <dbReference type="ARBA" id="ARBA00023125"/>
    </source>
</evidence>
<accession>A0A521DHV6</accession>
<dbReference type="InterPro" id="IPR050646">
    <property type="entry name" value="Cas1"/>
</dbReference>
<comment type="subunit">
    <text evidence="9 10">Homodimer, forms a heterotetramer with a Cas2 homodimer.</text>
</comment>
<dbReference type="GO" id="GO:0004519">
    <property type="term" value="F:endonuclease activity"/>
    <property type="evidence" value="ECO:0007669"/>
    <property type="project" value="UniProtKB-UniRule"/>
</dbReference>
<evidence type="ECO:0000313" key="11">
    <source>
        <dbReference type="EMBL" id="SMO71289.1"/>
    </source>
</evidence>
<dbReference type="GO" id="GO:0043571">
    <property type="term" value="P:maintenance of CRISPR repeat elements"/>
    <property type="evidence" value="ECO:0007669"/>
    <property type="project" value="UniProtKB-UniRule"/>
</dbReference>
<keyword evidence="8 10" id="KW-0464">Manganese</keyword>
<evidence type="ECO:0000256" key="6">
    <source>
        <dbReference type="ARBA" id="ARBA00023118"/>
    </source>
</evidence>
<evidence type="ECO:0000256" key="9">
    <source>
        <dbReference type="ARBA" id="ARBA00038592"/>
    </source>
</evidence>
<evidence type="ECO:0000256" key="2">
    <source>
        <dbReference type="ARBA" id="ARBA00022723"/>
    </source>
</evidence>
<dbReference type="Gene3D" id="3.100.10.20">
    <property type="entry name" value="CRISPR-associated endonuclease Cas1, N-terminal domain"/>
    <property type="match status" value="1"/>
</dbReference>
<dbReference type="CDD" id="cd09634">
    <property type="entry name" value="Cas1_I-II-III"/>
    <property type="match status" value="1"/>
</dbReference>
<keyword evidence="1 10" id="KW-0540">Nuclease</keyword>
<keyword evidence="4 10" id="KW-0378">Hydrolase</keyword>
<comment type="function">
    <text evidence="10">CRISPR (clustered regularly interspaced short palindromic repeat), is an adaptive immune system that provides protection against mobile genetic elements (viruses, transposable elements and conjugative plasmids). CRISPR clusters contain spacers, sequences complementary to antecedent mobile elements, and target invading nucleic acids. CRISPR clusters are transcribed and processed into CRISPR RNA (crRNA). Acts as a dsDNA endonuclease. Involved in the integration of spacer DNA into the CRISPR cassette.</text>
</comment>
<reference evidence="11 12" key="1">
    <citation type="submission" date="2017-05" db="EMBL/GenBank/DDBJ databases">
        <authorList>
            <person name="Varghese N."/>
            <person name="Submissions S."/>
        </authorList>
    </citation>
    <scope>NUCLEOTIDE SEQUENCE [LARGE SCALE GENOMIC DNA]</scope>
    <source>
        <strain evidence="11 12">DSM 16304</strain>
    </source>
</reference>
<evidence type="ECO:0000256" key="3">
    <source>
        <dbReference type="ARBA" id="ARBA00022759"/>
    </source>
</evidence>
<comment type="caution">
    <text evidence="10">Lacks conserved residue(s) required for the propagation of feature annotation.</text>
</comment>
<keyword evidence="7 10" id="KW-0238">DNA-binding</keyword>